<accession>A0A5C2S0R0</accession>
<dbReference type="STRING" id="1328759.A0A5C2S0R0"/>
<dbReference type="Proteomes" id="UP000313359">
    <property type="component" value="Unassembled WGS sequence"/>
</dbReference>
<name>A0A5C2S0R0_9APHY</name>
<feature type="domain" description="F-box" evidence="1">
    <location>
        <begin position="45"/>
        <end position="85"/>
    </location>
</feature>
<dbReference type="EMBL" id="ML122284">
    <property type="protein sequence ID" value="RPD57006.1"/>
    <property type="molecule type" value="Genomic_DNA"/>
</dbReference>
<evidence type="ECO:0000313" key="2">
    <source>
        <dbReference type="EMBL" id="RPD57006.1"/>
    </source>
</evidence>
<dbReference type="Pfam" id="PF12937">
    <property type="entry name" value="F-box-like"/>
    <property type="match status" value="1"/>
</dbReference>
<organism evidence="2 3">
    <name type="scientific">Lentinus tigrinus ALCF2SS1-6</name>
    <dbReference type="NCBI Taxonomy" id="1328759"/>
    <lineage>
        <taxon>Eukaryota</taxon>
        <taxon>Fungi</taxon>
        <taxon>Dikarya</taxon>
        <taxon>Basidiomycota</taxon>
        <taxon>Agaricomycotina</taxon>
        <taxon>Agaricomycetes</taxon>
        <taxon>Polyporales</taxon>
        <taxon>Polyporaceae</taxon>
        <taxon>Lentinus</taxon>
    </lineage>
</organism>
<protein>
    <recommendedName>
        <fullName evidence="1">F-box domain-containing protein</fullName>
    </recommendedName>
</protein>
<dbReference type="SMART" id="SM00256">
    <property type="entry name" value="FBOX"/>
    <property type="match status" value="1"/>
</dbReference>
<keyword evidence="3" id="KW-1185">Reference proteome</keyword>
<evidence type="ECO:0000259" key="1">
    <source>
        <dbReference type="SMART" id="SM00256"/>
    </source>
</evidence>
<dbReference type="SUPFAM" id="SSF81383">
    <property type="entry name" value="F-box domain"/>
    <property type="match status" value="1"/>
</dbReference>
<dbReference type="InterPro" id="IPR001810">
    <property type="entry name" value="F-box_dom"/>
</dbReference>
<reference evidence="2" key="1">
    <citation type="journal article" date="2018" name="Genome Biol. Evol.">
        <title>Genomics and development of Lentinus tigrinus, a white-rot wood-decaying mushroom with dimorphic fruiting bodies.</title>
        <authorList>
            <person name="Wu B."/>
            <person name="Xu Z."/>
            <person name="Knudson A."/>
            <person name="Carlson A."/>
            <person name="Chen N."/>
            <person name="Kovaka S."/>
            <person name="LaButti K."/>
            <person name="Lipzen A."/>
            <person name="Pennachio C."/>
            <person name="Riley R."/>
            <person name="Schakwitz W."/>
            <person name="Umezawa K."/>
            <person name="Ohm R.A."/>
            <person name="Grigoriev I.V."/>
            <person name="Nagy L.G."/>
            <person name="Gibbons J."/>
            <person name="Hibbett D."/>
        </authorList>
    </citation>
    <scope>NUCLEOTIDE SEQUENCE [LARGE SCALE GENOMIC DNA]</scope>
    <source>
        <strain evidence="2">ALCF2SS1-6</strain>
    </source>
</reference>
<dbReference type="InterPro" id="IPR036047">
    <property type="entry name" value="F-box-like_dom_sf"/>
</dbReference>
<sequence>MSKMTVCGTTTAIYTAEAPSRLPFRHHSLLLTAMPSRTLQLPDAIPTELWELILCELSVEELSECMLVCRKFAEIIVYQRLRYNSKLHDNALVDGEDSDASLRVRLDKLRRYHRAWEQLVFPMDGGKELVRSVSSHIHTAPAPIVLPSGWISMMDTEGGLLFVRVPAVSSSTEPPRHNGWFFAHRLPASLFPDYNSYRFDPSQDLVVLLTESQHGRCCDVHVRSMATGLQHPKAQHSTLDRGEEPIMEPSSFRIHEDLCAVLALKDPMSDERVLHVWDWETGHLLLVQSGFHAWGDIISFLGDRTLLIVHDECLQLHYFDDDGEVHTTTLALPSFQQEAIQVWTTVSQPYAQAEPGRAFACDPASEVVVINMVRGTGSEDQTQVKSSILLIVRVASLLKHADAGIGEDSLTLSWEEWGPECSRFFRVPDTCSWEAPTTFGRRVLIPYYRDGEAILAVLDFDVDGEHVGTPTYETSEGWAMSLSKAPVLEDYSQWLEEDCKLVKSEVPCRIRCRRLHNLPARLVGASLLENGFLLKVADENQCDYVTMMLNL</sequence>
<proteinExistence type="predicted"/>
<dbReference type="OrthoDB" id="2745718at2759"/>
<gene>
    <name evidence="2" type="ORF">L227DRAFT_243333</name>
</gene>
<evidence type="ECO:0000313" key="3">
    <source>
        <dbReference type="Proteomes" id="UP000313359"/>
    </source>
</evidence>
<dbReference type="AlphaFoldDB" id="A0A5C2S0R0"/>